<comment type="subunit">
    <text evidence="2 7">Heterodimer of SbcC and SbcD.</text>
</comment>
<comment type="function">
    <text evidence="7">SbcCD cleaves DNA hairpin structures. These structures can inhibit DNA replication and are intermediates in certain DNA recombination reactions. The complex acts as a 3'-&gt;5' double strand exonuclease that can open hairpins. It also has a 5' single-strand endonuclease activity.</text>
</comment>
<name>A0ABV9M5F2_9ENTE</name>
<dbReference type="InterPro" id="IPR041796">
    <property type="entry name" value="Mre11_N"/>
</dbReference>
<keyword evidence="7" id="KW-0233">DNA recombination</keyword>
<dbReference type="InterPro" id="IPR029052">
    <property type="entry name" value="Metallo-depent_PP-like"/>
</dbReference>
<dbReference type="Pfam" id="PF12320">
    <property type="entry name" value="SbcD_C"/>
    <property type="match status" value="1"/>
</dbReference>
<dbReference type="InterPro" id="IPR004843">
    <property type="entry name" value="Calcineurin-like_PHP"/>
</dbReference>
<dbReference type="Pfam" id="PF00149">
    <property type="entry name" value="Metallophos"/>
    <property type="match status" value="1"/>
</dbReference>
<dbReference type="InterPro" id="IPR004593">
    <property type="entry name" value="SbcD"/>
</dbReference>
<dbReference type="EMBL" id="JBHSGT010000039">
    <property type="protein sequence ID" value="MFC4710120.1"/>
    <property type="molecule type" value="Genomic_DNA"/>
</dbReference>
<reference evidence="11" key="1">
    <citation type="journal article" date="2019" name="Int. J. Syst. Evol. Microbiol.">
        <title>The Global Catalogue of Microorganisms (GCM) 10K type strain sequencing project: providing services to taxonomists for standard genome sequencing and annotation.</title>
        <authorList>
            <consortium name="The Broad Institute Genomics Platform"/>
            <consortium name="The Broad Institute Genome Sequencing Center for Infectious Disease"/>
            <person name="Wu L."/>
            <person name="Ma J."/>
        </authorList>
    </citation>
    <scope>NUCLEOTIDE SEQUENCE [LARGE SCALE GENOMIC DNA]</scope>
    <source>
        <strain evidence="11">CGMCC 1.19061</strain>
    </source>
</reference>
<keyword evidence="7" id="KW-0255">Endonuclease</keyword>
<evidence type="ECO:0000256" key="5">
    <source>
        <dbReference type="ARBA" id="ARBA00022801"/>
    </source>
</evidence>
<dbReference type="SUPFAM" id="SSF56300">
    <property type="entry name" value="Metallo-dependent phosphatases"/>
    <property type="match status" value="1"/>
</dbReference>
<evidence type="ECO:0000259" key="8">
    <source>
        <dbReference type="Pfam" id="PF00149"/>
    </source>
</evidence>
<evidence type="ECO:0000256" key="2">
    <source>
        <dbReference type="ARBA" id="ARBA00011322"/>
    </source>
</evidence>
<comment type="caution">
    <text evidence="10">The sequence shown here is derived from an EMBL/GenBank/DDBJ whole genome shotgun (WGS) entry which is preliminary data.</text>
</comment>
<accession>A0ABV9M5F2</accession>
<evidence type="ECO:0000256" key="7">
    <source>
        <dbReference type="RuleBase" id="RU363069"/>
    </source>
</evidence>
<dbReference type="InterPro" id="IPR026843">
    <property type="entry name" value="SbcD_C"/>
</dbReference>
<dbReference type="PANTHER" id="PTHR30337:SF0">
    <property type="entry name" value="NUCLEASE SBCCD SUBUNIT D"/>
    <property type="match status" value="1"/>
</dbReference>
<keyword evidence="4 7" id="KW-0540">Nuclease</keyword>
<dbReference type="PANTHER" id="PTHR30337">
    <property type="entry name" value="COMPONENT OF ATP-DEPENDENT DSDNA EXONUCLEASE"/>
    <property type="match status" value="1"/>
</dbReference>
<evidence type="ECO:0000256" key="1">
    <source>
        <dbReference type="ARBA" id="ARBA00010555"/>
    </source>
</evidence>
<organism evidence="10 11">
    <name type="scientific">Enterococcus eurekensis</name>
    <dbReference type="NCBI Taxonomy" id="1159753"/>
    <lineage>
        <taxon>Bacteria</taxon>
        <taxon>Bacillati</taxon>
        <taxon>Bacillota</taxon>
        <taxon>Bacilli</taxon>
        <taxon>Lactobacillales</taxon>
        <taxon>Enterococcaceae</taxon>
        <taxon>Enterococcus</taxon>
    </lineage>
</organism>
<keyword evidence="7" id="KW-0235">DNA replication</keyword>
<evidence type="ECO:0000259" key="9">
    <source>
        <dbReference type="Pfam" id="PF12320"/>
    </source>
</evidence>
<evidence type="ECO:0000256" key="6">
    <source>
        <dbReference type="ARBA" id="ARBA00022839"/>
    </source>
</evidence>
<feature type="domain" description="Calcineurin-like phosphoesterase" evidence="8">
    <location>
        <begin position="1"/>
        <end position="213"/>
    </location>
</feature>
<feature type="domain" description="Nuclease SbcCD subunit D C-terminal" evidence="9">
    <location>
        <begin position="259"/>
        <end position="349"/>
    </location>
</feature>
<proteinExistence type="inferred from homology"/>
<dbReference type="Gene3D" id="3.60.21.10">
    <property type="match status" value="1"/>
</dbReference>
<keyword evidence="6 7" id="KW-0269">Exonuclease</keyword>
<comment type="similarity">
    <text evidence="1 7">Belongs to the SbcD family.</text>
</comment>
<gene>
    <name evidence="7" type="primary">sbcD</name>
    <name evidence="10" type="ORF">ACFO3L_05705</name>
</gene>
<keyword evidence="5 7" id="KW-0378">Hydrolase</keyword>
<evidence type="ECO:0000313" key="11">
    <source>
        <dbReference type="Proteomes" id="UP001596026"/>
    </source>
</evidence>
<dbReference type="CDD" id="cd00840">
    <property type="entry name" value="MPP_Mre11_N"/>
    <property type="match status" value="1"/>
</dbReference>
<protein>
    <recommendedName>
        <fullName evidence="3 7">Nuclease SbcCD subunit D</fullName>
    </recommendedName>
</protein>
<evidence type="ECO:0000313" key="10">
    <source>
        <dbReference type="EMBL" id="MFC4710120.1"/>
    </source>
</evidence>
<dbReference type="NCBIfam" id="TIGR00619">
    <property type="entry name" value="sbcd"/>
    <property type="match status" value="1"/>
</dbReference>
<dbReference type="RefSeq" id="WP_379964736.1">
    <property type="nucleotide sequence ID" value="NZ_JBHSGT010000039.1"/>
</dbReference>
<dbReference type="Proteomes" id="UP001596026">
    <property type="component" value="Unassembled WGS sequence"/>
</dbReference>
<evidence type="ECO:0000256" key="4">
    <source>
        <dbReference type="ARBA" id="ARBA00022722"/>
    </source>
</evidence>
<dbReference type="InterPro" id="IPR050535">
    <property type="entry name" value="DNA_Repair-Maintenance_Comp"/>
</dbReference>
<evidence type="ECO:0000256" key="3">
    <source>
        <dbReference type="ARBA" id="ARBA00013365"/>
    </source>
</evidence>
<keyword evidence="11" id="KW-1185">Reference proteome</keyword>
<sequence>MRFLHTADWHIGKKLHGYDLLKNQEAAMTEILAIAKKEAVDAIIIAGDLYDRSVPGIESVELLNQQFIQINLEAGLPILAVSGNHDSATRLATGAPWFKQRNFHLHTTLEEALEPIEFPEVQFFLLPYFEPIAARLYFEDDSIKTIGQAVLRVVQAMEEKFDPTKKHVLVSHFFVAGSFRTESETTVEVGGLDAVTSDTFTAFDYVALGHLHSKNAIKEGKVRYSGSLLKYSLSEMNDEKGVWLLDSQTMEPEFIALTPLQDIKHYEASFAELTDPVIYHSLDREAFWHFEITDRAVIPNMMNQLRAIYPYVLTVERKNGHDVVRQVTKKRAKTLAPIVVLQDFFKEMTGESLTPTQSEWLETGLTFALDTEKRED</sequence>
<dbReference type="GO" id="GO:0004527">
    <property type="term" value="F:exonuclease activity"/>
    <property type="evidence" value="ECO:0007669"/>
    <property type="project" value="UniProtKB-KW"/>
</dbReference>